<dbReference type="eggNOG" id="ENOG5033AC8">
    <property type="taxonomic scope" value="Bacteria"/>
</dbReference>
<dbReference type="Proteomes" id="UP000001982">
    <property type="component" value="Chromosome"/>
</dbReference>
<dbReference type="KEGG" id="sdn:Sden_0560"/>
<name>Q12RS6_SHEDO</name>
<dbReference type="EMBL" id="CP000302">
    <property type="protein sequence ID" value="ABE53850.1"/>
    <property type="molecule type" value="Genomic_DNA"/>
</dbReference>
<keyword evidence="3" id="KW-1185">Reference proteome</keyword>
<evidence type="ECO:0000313" key="2">
    <source>
        <dbReference type="EMBL" id="ABE53850.1"/>
    </source>
</evidence>
<dbReference type="HOGENOM" id="CLU_1720635_0_0_6"/>
<dbReference type="PROSITE" id="PS51257">
    <property type="entry name" value="PROKAR_LIPOPROTEIN"/>
    <property type="match status" value="1"/>
</dbReference>
<dbReference type="RefSeq" id="WP_011495016.1">
    <property type="nucleotide sequence ID" value="NC_007954.1"/>
</dbReference>
<evidence type="ECO:0008006" key="4">
    <source>
        <dbReference type="Google" id="ProtNLM"/>
    </source>
</evidence>
<dbReference type="STRING" id="318161.Sden_0560"/>
<organism evidence="2 3">
    <name type="scientific">Shewanella denitrificans (strain OS217 / ATCC BAA-1090 / DSM 15013)</name>
    <dbReference type="NCBI Taxonomy" id="318161"/>
    <lineage>
        <taxon>Bacteria</taxon>
        <taxon>Pseudomonadati</taxon>
        <taxon>Pseudomonadota</taxon>
        <taxon>Gammaproteobacteria</taxon>
        <taxon>Alteromonadales</taxon>
        <taxon>Shewanellaceae</taxon>
        <taxon>Shewanella</taxon>
    </lineage>
</organism>
<sequence length="160" mass="17613">MKSVIKSALKSNIRSCLCLGVALALTACATSYDTQKEFWSFGKGFETVQIAPNSWQISFVGNTNTDRSLARKYVLRKSAELSQQAGFPYFAFTNEQMDRDAVGQFGVGFEGGHDTLWGSSSTTQETSVLVEVTGLKTKEEHQGSRVYDAKFIMNNVAVED</sequence>
<feature type="chain" id="PRO_5004181789" description="Lipoprotein" evidence="1">
    <location>
        <begin position="30"/>
        <end position="160"/>
    </location>
</feature>
<dbReference type="AlphaFoldDB" id="Q12RS6"/>
<evidence type="ECO:0000313" key="3">
    <source>
        <dbReference type="Proteomes" id="UP000001982"/>
    </source>
</evidence>
<dbReference type="NCBIfam" id="NF047637">
    <property type="entry name" value="lipo_CC0125"/>
    <property type="match status" value="1"/>
</dbReference>
<evidence type="ECO:0000256" key="1">
    <source>
        <dbReference type="SAM" id="SignalP"/>
    </source>
</evidence>
<gene>
    <name evidence="2" type="ordered locus">Sden_0560</name>
</gene>
<keyword evidence="1" id="KW-0732">Signal</keyword>
<feature type="signal peptide" evidence="1">
    <location>
        <begin position="1"/>
        <end position="29"/>
    </location>
</feature>
<proteinExistence type="predicted"/>
<dbReference type="OrthoDB" id="7172943at2"/>
<protein>
    <recommendedName>
        <fullName evidence="4">Lipoprotein</fullName>
    </recommendedName>
</protein>
<reference evidence="2 3" key="1">
    <citation type="submission" date="2006-03" db="EMBL/GenBank/DDBJ databases">
        <title>Complete sequence of Shewanella denitrificans OS217.</title>
        <authorList>
            <consortium name="US DOE Joint Genome Institute"/>
            <person name="Copeland A."/>
            <person name="Lucas S."/>
            <person name="Lapidus A."/>
            <person name="Barry K."/>
            <person name="Detter J.C."/>
            <person name="Glavina del Rio T."/>
            <person name="Hammon N."/>
            <person name="Israni S."/>
            <person name="Dalin E."/>
            <person name="Tice H."/>
            <person name="Pitluck S."/>
            <person name="Brettin T."/>
            <person name="Bruce D."/>
            <person name="Han C."/>
            <person name="Tapia R."/>
            <person name="Gilna P."/>
            <person name="Kiss H."/>
            <person name="Schmutz J."/>
            <person name="Larimer F."/>
            <person name="Land M."/>
            <person name="Hauser L."/>
            <person name="Kyrpides N."/>
            <person name="Lykidis A."/>
            <person name="Richardson P."/>
        </authorList>
    </citation>
    <scope>NUCLEOTIDE SEQUENCE [LARGE SCALE GENOMIC DNA]</scope>
    <source>
        <strain evidence="3">OS217 / ATCC BAA-1090 / DSM 15013</strain>
    </source>
</reference>
<accession>Q12RS6</accession>